<keyword evidence="3" id="KW-1185">Reference proteome</keyword>
<dbReference type="EMBL" id="JAYWIO010000003">
    <property type="protein sequence ID" value="KAK7273843.1"/>
    <property type="molecule type" value="Genomic_DNA"/>
</dbReference>
<dbReference type="InterPro" id="IPR036397">
    <property type="entry name" value="RNaseH_sf"/>
</dbReference>
<evidence type="ECO:0000313" key="3">
    <source>
        <dbReference type="Proteomes" id="UP001372338"/>
    </source>
</evidence>
<reference evidence="2 3" key="1">
    <citation type="submission" date="2024-01" db="EMBL/GenBank/DDBJ databases">
        <title>The genomes of 5 underutilized Papilionoideae crops provide insights into root nodulation and disease resistanc.</title>
        <authorList>
            <person name="Yuan L."/>
        </authorList>
    </citation>
    <scope>NUCLEOTIDE SEQUENCE [LARGE SCALE GENOMIC DNA]</scope>
    <source>
        <strain evidence="2">ZHUSHIDOU_FW_LH</strain>
        <tissue evidence="2">Leaf</tissue>
    </source>
</reference>
<name>A0AAN9FKY4_CROPI</name>
<dbReference type="PANTHER" id="PTHR47074">
    <property type="entry name" value="BNAC02G40300D PROTEIN"/>
    <property type="match status" value="1"/>
</dbReference>
<dbReference type="GO" id="GO:0004523">
    <property type="term" value="F:RNA-DNA hybrid ribonuclease activity"/>
    <property type="evidence" value="ECO:0007669"/>
    <property type="project" value="InterPro"/>
</dbReference>
<dbReference type="InterPro" id="IPR002156">
    <property type="entry name" value="RNaseH_domain"/>
</dbReference>
<accession>A0AAN9FKY4</accession>
<dbReference type="SUPFAM" id="SSF53098">
    <property type="entry name" value="Ribonuclease H-like"/>
    <property type="match status" value="1"/>
</dbReference>
<dbReference type="Pfam" id="PF13456">
    <property type="entry name" value="RVT_3"/>
    <property type="match status" value="1"/>
</dbReference>
<comment type="caution">
    <text evidence="2">The sequence shown here is derived from an EMBL/GenBank/DDBJ whole genome shotgun (WGS) entry which is preliminary data.</text>
</comment>
<dbReference type="InterPro" id="IPR052929">
    <property type="entry name" value="RNase_H-like_EbsB-rel"/>
</dbReference>
<feature type="domain" description="RNase H type-1" evidence="1">
    <location>
        <begin position="88"/>
        <end position="172"/>
    </location>
</feature>
<evidence type="ECO:0000313" key="2">
    <source>
        <dbReference type="EMBL" id="KAK7273843.1"/>
    </source>
</evidence>
<organism evidence="2 3">
    <name type="scientific">Crotalaria pallida</name>
    <name type="common">Smooth rattlebox</name>
    <name type="synonym">Crotalaria striata</name>
    <dbReference type="NCBI Taxonomy" id="3830"/>
    <lineage>
        <taxon>Eukaryota</taxon>
        <taxon>Viridiplantae</taxon>
        <taxon>Streptophyta</taxon>
        <taxon>Embryophyta</taxon>
        <taxon>Tracheophyta</taxon>
        <taxon>Spermatophyta</taxon>
        <taxon>Magnoliopsida</taxon>
        <taxon>eudicotyledons</taxon>
        <taxon>Gunneridae</taxon>
        <taxon>Pentapetalae</taxon>
        <taxon>rosids</taxon>
        <taxon>fabids</taxon>
        <taxon>Fabales</taxon>
        <taxon>Fabaceae</taxon>
        <taxon>Papilionoideae</taxon>
        <taxon>50 kb inversion clade</taxon>
        <taxon>genistoids sensu lato</taxon>
        <taxon>core genistoids</taxon>
        <taxon>Crotalarieae</taxon>
        <taxon>Crotalaria</taxon>
    </lineage>
</organism>
<evidence type="ECO:0000259" key="1">
    <source>
        <dbReference type="Pfam" id="PF13456"/>
    </source>
</evidence>
<dbReference type="InterPro" id="IPR044730">
    <property type="entry name" value="RNase_H-like_dom_plant"/>
</dbReference>
<dbReference type="PANTHER" id="PTHR47074:SF11">
    <property type="entry name" value="REVERSE TRANSCRIPTASE-LIKE PROTEIN"/>
    <property type="match status" value="1"/>
</dbReference>
<protein>
    <recommendedName>
        <fullName evidence="1">RNase H type-1 domain-containing protein</fullName>
    </recommendedName>
</protein>
<dbReference type="GO" id="GO:0003676">
    <property type="term" value="F:nucleic acid binding"/>
    <property type="evidence" value="ECO:0007669"/>
    <property type="project" value="InterPro"/>
</dbReference>
<dbReference type="InterPro" id="IPR012337">
    <property type="entry name" value="RNaseH-like_sf"/>
</dbReference>
<proteinExistence type="predicted"/>
<dbReference type="Gene3D" id="3.30.420.10">
    <property type="entry name" value="Ribonuclease H-like superfamily/Ribonuclease H"/>
    <property type="match status" value="1"/>
</dbReference>
<sequence>MILNLVFTVCGIVLLPEVYGRILGYMTLLILEMKSELEAELISDIENFWNNWNTASRKAVHVSSSSGSNLVSLRNSPCAVVEAAIVQTDGAFPHDLDSGGCGWDIRDSNKNFIQAGADRNYKPMSAIHQEALAVLKGLEVVKELNLSKVKVESDCKVLIDALNSPKEDLSELGSIKGSIKRRLIRAWGQV</sequence>
<gene>
    <name evidence="2" type="ORF">RIF29_14907</name>
</gene>
<dbReference type="AlphaFoldDB" id="A0AAN9FKY4"/>
<dbReference type="Proteomes" id="UP001372338">
    <property type="component" value="Unassembled WGS sequence"/>
</dbReference>
<dbReference type="CDD" id="cd06222">
    <property type="entry name" value="RNase_H_like"/>
    <property type="match status" value="1"/>
</dbReference>